<feature type="compositionally biased region" description="Low complexity" evidence="1">
    <location>
        <begin position="870"/>
        <end position="879"/>
    </location>
</feature>
<evidence type="ECO:0000313" key="4">
    <source>
        <dbReference type="Proteomes" id="UP001355207"/>
    </source>
</evidence>
<keyword evidence="4" id="KW-1185">Reference proteome</keyword>
<dbReference type="InterPro" id="IPR008936">
    <property type="entry name" value="Rho_GTPase_activation_prot"/>
</dbReference>
<feature type="compositionally biased region" description="Basic and acidic residues" evidence="1">
    <location>
        <begin position="1049"/>
        <end position="1058"/>
    </location>
</feature>
<organism evidence="3 4">
    <name type="scientific">Kwoniella dendrophila CBS 6074</name>
    <dbReference type="NCBI Taxonomy" id="1295534"/>
    <lineage>
        <taxon>Eukaryota</taxon>
        <taxon>Fungi</taxon>
        <taxon>Dikarya</taxon>
        <taxon>Basidiomycota</taxon>
        <taxon>Agaricomycotina</taxon>
        <taxon>Tremellomycetes</taxon>
        <taxon>Tremellales</taxon>
        <taxon>Cryptococcaceae</taxon>
        <taxon>Kwoniella</taxon>
    </lineage>
</organism>
<evidence type="ECO:0000313" key="3">
    <source>
        <dbReference type="EMBL" id="WWC93117.1"/>
    </source>
</evidence>
<feature type="region of interest" description="Disordered" evidence="1">
    <location>
        <begin position="454"/>
        <end position="498"/>
    </location>
</feature>
<dbReference type="Pfam" id="PF08101">
    <property type="entry name" value="Msb1-Mug8_dom"/>
    <property type="match status" value="1"/>
</dbReference>
<feature type="compositionally biased region" description="Pro residues" evidence="1">
    <location>
        <begin position="69"/>
        <end position="85"/>
    </location>
</feature>
<sequence length="1169" mass="131352">MPSIFSRSASTPKKSKLPPTPPVSNPFTPDQRRVASTSGGQSQGYGIGEFGTVPNGGSSRTLPNRPTQPLTPPQSPPDDSPPLLPPKFTFLPTHIAPHTTSSKSVDSFSYHSDEVTGLRQYGFLGGIGSKVTIGLSQAGKLLESVSAELIERGLTTPMLFSNQALELSQPRTKVLIQAYLDTLTSNSRSKQDSFRQDIKFAKEQELAWLLRWALSRITRIREGVREICHGVLEWDAYEEFRGRERAAGYPTDAFPFLAHILTYEVYNLIITPLFHLLSKFAAHSHLSGLTPHALSSLFAPLLFNVPTSCSAMAAHATYVRAASATEHLLLAYIRSTSANSSLGLADLPFRLKEWVTGYPAMVASDGDLARGGPRKGARVVRCERATRTVRAYSKDLISQAELWAEDLPFEDKWAAWERLTWKARRGDISGPKVSTAYRRRMMVKENLPLPTFSTSEGRPISYGSAPKPSLETGFGVGGPVERSKKGRIPEDENEDGRFSSLAGKEWSMFEEGGFDAPLLATTSGGKSDIKNRLQFDLTESAKMSISERRRTMDWTEFASPSGGFYRTEEALDVSLSFAAPIEKEITDWPKERDELRKRLHKSQKDSIPFNYDTKPCIGPNALQDSNARTDNLGRVYIEEAFVDCWADFIIGTNWMDREELTFREVNWALIEYKAKPSRIDPRVQDNDPLGDPRKTELYFLFEEWVPPEYQQALLTPAQKKSAFTLFSPKNKKRNQIVPSESVKTRIGQGWGEEDFDKMLLHREQTRKISLSNASDQPHASVWHMTPDTSIPTSPERPIQRTRSGGRDEKRHLPMTDLNTDSKNAGFFFGSAKKSVVRRVKSNDSKEAKDRFSRKEKKNQKEQDIDFELHSASGISSSEPSPKDKDGQNSTSAGKKKDDDKWMDNLVANGARRMDRQDALPPIPTKQGEPMGLPVSPRPPTTQPSILHDQHTPPQEKVSSDEELTPKPIERQHSLRRKAVPFDDEHLGEQSQSIPSVSQALTYSNLQAHQNNQRFENIDDGTGRPKLLAPIPIRERDTRHDTIHGIVDQYNRDSIRSDTDPEQEPYDGLEPPITVAKEKGYFDQDHQAELPPAQDRLSVDSRFDDVPTEEDSFGTELEPPQLDKGLIFDLTPGREPSPARYKHGEPLQFVGEEPEEEEDYHFQYRPSRLN</sequence>
<evidence type="ECO:0000259" key="2">
    <source>
        <dbReference type="Pfam" id="PF08101"/>
    </source>
</evidence>
<dbReference type="Proteomes" id="UP001355207">
    <property type="component" value="Chromosome 11"/>
</dbReference>
<feature type="region of interest" description="Disordered" evidence="1">
    <location>
        <begin position="1013"/>
        <end position="1070"/>
    </location>
</feature>
<dbReference type="RefSeq" id="XP_066079879.1">
    <property type="nucleotide sequence ID" value="XM_066223782.1"/>
</dbReference>
<feature type="compositionally biased region" description="Basic and acidic residues" evidence="1">
    <location>
        <begin position="957"/>
        <end position="972"/>
    </location>
</feature>
<protein>
    <recommendedName>
        <fullName evidence="2">Meiotically up-regulated protein Msb1/Mug8 domain-containing protein</fullName>
    </recommendedName>
</protein>
<proteinExistence type="predicted"/>
<dbReference type="AlphaFoldDB" id="A0AAX4K8E4"/>
<dbReference type="PANTHER" id="PTHR28093:SF1">
    <property type="entry name" value="MORPHOGENESIS-RELATED PROTEIN MSB1"/>
    <property type="match status" value="1"/>
</dbReference>
<dbReference type="SUPFAM" id="SSF48350">
    <property type="entry name" value="GTPase activation domain, GAP"/>
    <property type="match status" value="1"/>
</dbReference>
<feature type="compositionally biased region" description="Basic and acidic residues" evidence="1">
    <location>
        <begin position="1032"/>
        <end position="1042"/>
    </location>
</feature>
<feature type="compositionally biased region" description="Basic and acidic residues" evidence="1">
    <location>
        <begin position="481"/>
        <end position="490"/>
    </location>
</feature>
<dbReference type="EMBL" id="CP144108">
    <property type="protein sequence ID" value="WWC93117.1"/>
    <property type="molecule type" value="Genomic_DNA"/>
</dbReference>
<gene>
    <name evidence="3" type="ORF">L201_008084</name>
</gene>
<name>A0AAX4K8E4_9TREE</name>
<feature type="compositionally biased region" description="Basic and acidic residues" evidence="1">
    <location>
        <begin position="804"/>
        <end position="813"/>
    </location>
</feature>
<dbReference type="InterPro" id="IPR037508">
    <property type="entry name" value="Msb1/Mug8"/>
</dbReference>
<feature type="region of interest" description="Disordered" evidence="1">
    <location>
        <begin position="1133"/>
        <end position="1169"/>
    </location>
</feature>
<feature type="compositionally biased region" description="Basic and acidic residues" evidence="1">
    <location>
        <begin position="840"/>
        <end position="868"/>
    </location>
</feature>
<evidence type="ECO:0000256" key="1">
    <source>
        <dbReference type="SAM" id="MobiDB-lite"/>
    </source>
</evidence>
<accession>A0AAX4K8E4</accession>
<dbReference type="PANTHER" id="PTHR28093">
    <property type="entry name" value="MORPHOGENESIS-RELATED PROTEIN MSB1"/>
    <property type="match status" value="1"/>
</dbReference>
<dbReference type="InterPro" id="IPR012965">
    <property type="entry name" value="Msb1/Mug8_dom"/>
</dbReference>
<feature type="compositionally biased region" description="Polar residues" evidence="1">
    <location>
        <begin position="55"/>
        <end position="65"/>
    </location>
</feature>
<dbReference type="GeneID" id="91098752"/>
<feature type="domain" description="Meiotically up-regulated protein Msb1/Mug8" evidence="2">
    <location>
        <begin position="140"/>
        <end position="355"/>
    </location>
</feature>
<feature type="region of interest" description="Disordered" evidence="1">
    <location>
        <begin position="770"/>
        <end position="994"/>
    </location>
</feature>
<reference evidence="3 4" key="1">
    <citation type="submission" date="2024-01" db="EMBL/GenBank/DDBJ databases">
        <title>Comparative genomics of Cryptococcus and Kwoniella reveals pathogenesis evolution and contrasting modes of karyotype evolution via chromosome fusion or intercentromeric recombination.</title>
        <authorList>
            <person name="Coelho M.A."/>
            <person name="David-Palma M."/>
            <person name="Shea T."/>
            <person name="Bowers K."/>
            <person name="McGinley-Smith S."/>
            <person name="Mohammad A.W."/>
            <person name="Gnirke A."/>
            <person name="Yurkov A.M."/>
            <person name="Nowrousian M."/>
            <person name="Sun S."/>
            <person name="Cuomo C.A."/>
            <person name="Heitman J."/>
        </authorList>
    </citation>
    <scope>NUCLEOTIDE SEQUENCE [LARGE SCALE GENOMIC DNA]</scope>
    <source>
        <strain evidence="3 4">CBS 6074</strain>
    </source>
</reference>
<feature type="region of interest" description="Disordered" evidence="1">
    <location>
        <begin position="1"/>
        <end position="95"/>
    </location>
</feature>